<protein>
    <submittedName>
        <fullName evidence="1">Uncharacterized protein</fullName>
    </submittedName>
</protein>
<evidence type="ECO:0000313" key="2">
    <source>
        <dbReference type="Proteomes" id="UP000699042"/>
    </source>
</evidence>
<evidence type="ECO:0000313" key="1">
    <source>
        <dbReference type="EMBL" id="KAG7041572.1"/>
    </source>
</evidence>
<dbReference type="Proteomes" id="UP000699042">
    <property type="component" value="Unassembled WGS sequence"/>
</dbReference>
<organism evidence="1 2">
    <name type="scientific">Colletotrichum scovillei</name>
    <dbReference type="NCBI Taxonomy" id="1209932"/>
    <lineage>
        <taxon>Eukaryota</taxon>
        <taxon>Fungi</taxon>
        <taxon>Dikarya</taxon>
        <taxon>Ascomycota</taxon>
        <taxon>Pezizomycotina</taxon>
        <taxon>Sordariomycetes</taxon>
        <taxon>Hypocreomycetidae</taxon>
        <taxon>Glomerellales</taxon>
        <taxon>Glomerellaceae</taxon>
        <taxon>Colletotrichum</taxon>
        <taxon>Colletotrichum acutatum species complex</taxon>
    </lineage>
</organism>
<name>A0A9P7QUB4_9PEZI</name>
<gene>
    <name evidence="1" type="ORF">JMJ77_003674</name>
</gene>
<dbReference type="AlphaFoldDB" id="A0A9P7QUB4"/>
<keyword evidence="2" id="KW-1185">Reference proteome</keyword>
<proteinExistence type="predicted"/>
<feature type="non-terminal residue" evidence="1">
    <location>
        <position position="1"/>
    </location>
</feature>
<sequence>MQVLYDTMFANLINGLPIARAMLITDPEDTTLFNANDDFRTTSSLSEFLGF</sequence>
<dbReference type="EMBL" id="JAESDN010000015">
    <property type="protein sequence ID" value="KAG7041572.1"/>
    <property type="molecule type" value="Genomic_DNA"/>
</dbReference>
<accession>A0A9P7QUB4</accession>
<reference evidence="1" key="1">
    <citation type="submission" date="2021-05" db="EMBL/GenBank/DDBJ databases">
        <title>Comparative genomics of three Colletotrichum scovillei strains and genetic complementation revealed genes involved fungal growth and virulence on chili pepper.</title>
        <authorList>
            <person name="Hsieh D.-K."/>
            <person name="Chuang S.-C."/>
            <person name="Chen C.-Y."/>
            <person name="Chao Y.-T."/>
            <person name="Lu M.-Y.J."/>
            <person name="Lee M.-H."/>
            <person name="Shih M.-C."/>
        </authorList>
    </citation>
    <scope>NUCLEOTIDE SEQUENCE</scope>
    <source>
        <strain evidence="1">Coll-153</strain>
    </source>
</reference>
<comment type="caution">
    <text evidence="1">The sequence shown here is derived from an EMBL/GenBank/DDBJ whole genome shotgun (WGS) entry which is preliminary data.</text>
</comment>